<feature type="transmembrane region" description="Helical" evidence="6">
    <location>
        <begin position="147"/>
        <end position="164"/>
    </location>
</feature>
<feature type="transmembrane region" description="Helical" evidence="6">
    <location>
        <begin position="89"/>
        <end position="111"/>
    </location>
</feature>
<proteinExistence type="inferred from homology"/>
<dbReference type="AlphaFoldDB" id="A0A3P3VUC1"/>
<dbReference type="InterPro" id="IPR012506">
    <property type="entry name" value="TMEM86B-like"/>
</dbReference>
<accession>A0A3P3VUC1</accession>
<dbReference type="OrthoDB" id="4773026at2"/>
<evidence type="ECO:0000256" key="7">
    <source>
        <dbReference type="SAM" id="SignalP"/>
    </source>
</evidence>
<evidence type="ECO:0000256" key="2">
    <source>
        <dbReference type="ARBA" id="ARBA00007375"/>
    </source>
</evidence>
<keyword evidence="7" id="KW-0732">Signal</keyword>
<feature type="transmembrane region" description="Helical" evidence="6">
    <location>
        <begin position="64"/>
        <end position="83"/>
    </location>
</feature>
<comment type="caution">
    <text evidence="8">The sequence shown here is derived from an EMBL/GenBank/DDBJ whole genome shotgun (WGS) entry which is preliminary data.</text>
</comment>
<comment type="similarity">
    <text evidence="2">Belongs to the TMEM86 family.</text>
</comment>
<sequence length="237" mass="25657">MTRRILWFALPFLAVALVHLIAAAVQAQTLAAVTQALLMPTLALVLLAPHPDAAGNGWWPRTRLFALVALFFSFLGDLLPRFFDGDLSFAVLIGCFFFAQLAWIAALYPRLRHSIVVVQRWRLVLYAVLAIIVLVLCLPAAGALAPLVIVYAVALTAMAILATGWGSFGTVGGLLFLVSDALIAIFTFRPEFDPGQPARSLLIMTTYIAAQFLLVLAVRQFSEKARQPVVGRGIAGV</sequence>
<evidence type="ECO:0000256" key="1">
    <source>
        <dbReference type="ARBA" id="ARBA00004141"/>
    </source>
</evidence>
<feature type="transmembrane region" description="Helical" evidence="6">
    <location>
        <begin position="200"/>
        <end position="218"/>
    </location>
</feature>
<feature type="chain" id="PRO_5038949087" evidence="7">
    <location>
        <begin position="28"/>
        <end position="237"/>
    </location>
</feature>
<dbReference type="PANTHER" id="PTHR31885:SF6">
    <property type="entry name" value="GH04784P"/>
    <property type="match status" value="1"/>
</dbReference>
<comment type="subcellular location">
    <subcellularLocation>
        <location evidence="1">Membrane</location>
        <topology evidence="1">Multi-pass membrane protein</topology>
    </subcellularLocation>
</comment>
<evidence type="ECO:0000313" key="9">
    <source>
        <dbReference type="Proteomes" id="UP000274391"/>
    </source>
</evidence>
<evidence type="ECO:0000256" key="3">
    <source>
        <dbReference type="ARBA" id="ARBA00022692"/>
    </source>
</evidence>
<evidence type="ECO:0000313" key="8">
    <source>
        <dbReference type="EMBL" id="RRJ86405.1"/>
    </source>
</evidence>
<protein>
    <submittedName>
        <fullName evidence="8">Lysoplasmalogenase</fullName>
    </submittedName>
</protein>
<feature type="signal peptide" evidence="7">
    <location>
        <begin position="1"/>
        <end position="27"/>
    </location>
</feature>
<dbReference type="RefSeq" id="WP_124972553.1">
    <property type="nucleotide sequence ID" value="NZ_RQVS01000009.1"/>
</dbReference>
<dbReference type="GO" id="GO:0016787">
    <property type="term" value="F:hydrolase activity"/>
    <property type="evidence" value="ECO:0007669"/>
    <property type="project" value="TreeGrafter"/>
</dbReference>
<evidence type="ECO:0000256" key="5">
    <source>
        <dbReference type="ARBA" id="ARBA00023136"/>
    </source>
</evidence>
<dbReference type="Proteomes" id="UP000274391">
    <property type="component" value="Unassembled WGS sequence"/>
</dbReference>
<gene>
    <name evidence="8" type="ORF">EG850_08635</name>
</gene>
<dbReference type="GO" id="GO:0016020">
    <property type="term" value="C:membrane"/>
    <property type="evidence" value="ECO:0007669"/>
    <property type="project" value="UniProtKB-SubCell"/>
</dbReference>
<dbReference type="Pfam" id="PF07947">
    <property type="entry name" value="YhhN"/>
    <property type="match status" value="1"/>
</dbReference>
<feature type="transmembrane region" description="Helical" evidence="6">
    <location>
        <begin position="33"/>
        <end position="52"/>
    </location>
</feature>
<keyword evidence="5 6" id="KW-0472">Membrane</keyword>
<dbReference type="EMBL" id="RQVS01000009">
    <property type="protein sequence ID" value="RRJ86405.1"/>
    <property type="molecule type" value="Genomic_DNA"/>
</dbReference>
<evidence type="ECO:0000256" key="6">
    <source>
        <dbReference type="SAM" id="Phobius"/>
    </source>
</evidence>
<organism evidence="8 9">
    <name type="scientific">Gulosibacter macacae</name>
    <dbReference type="NCBI Taxonomy" id="2488791"/>
    <lineage>
        <taxon>Bacteria</taxon>
        <taxon>Bacillati</taxon>
        <taxon>Actinomycetota</taxon>
        <taxon>Actinomycetes</taxon>
        <taxon>Micrococcales</taxon>
        <taxon>Microbacteriaceae</taxon>
        <taxon>Gulosibacter</taxon>
    </lineage>
</organism>
<keyword evidence="4 6" id="KW-1133">Transmembrane helix</keyword>
<feature type="transmembrane region" description="Helical" evidence="6">
    <location>
        <begin position="123"/>
        <end position="141"/>
    </location>
</feature>
<dbReference type="PANTHER" id="PTHR31885">
    <property type="entry name" value="GH04784P"/>
    <property type="match status" value="1"/>
</dbReference>
<keyword evidence="9" id="KW-1185">Reference proteome</keyword>
<feature type="transmembrane region" description="Helical" evidence="6">
    <location>
        <begin position="171"/>
        <end position="188"/>
    </location>
</feature>
<name>A0A3P3VUC1_9MICO</name>
<keyword evidence="3 6" id="KW-0812">Transmembrane</keyword>
<evidence type="ECO:0000256" key="4">
    <source>
        <dbReference type="ARBA" id="ARBA00022989"/>
    </source>
</evidence>
<reference evidence="8 9" key="1">
    <citation type="submission" date="2018-11" db="EMBL/GenBank/DDBJ databases">
        <title>YIM 102482-1 draft genome.</title>
        <authorList>
            <person name="Li G."/>
            <person name="Jiang Y."/>
        </authorList>
    </citation>
    <scope>NUCLEOTIDE SEQUENCE [LARGE SCALE GENOMIC DNA]</scope>
    <source>
        <strain evidence="8 9">YIM 102482-1</strain>
    </source>
</reference>